<evidence type="ECO:0000313" key="1">
    <source>
        <dbReference type="EMBL" id="EMA29105.1"/>
    </source>
</evidence>
<reference evidence="1 2" key="1">
    <citation type="journal article" date="2014" name="PLoS Genet.">
        <title>Phylogenetically driven sequencing of extremely halophilic archaea reveals strategies for static and dynamic osmo-response.</title>
        <authorList>
            <person name="Becker E.A."/>
            <person name="Seitzer P.M."/>
            <person name="Tritt A."/>
            <person name="Larsen D."/>
            <person name="Krusor M."/>
            <person name="Yao A.I."/>
            <person name="Wu D."/>
            <person name="Madern D."/>
            <person name="Eisen J.A."/>
            <person name="Darling A.E."/>
            <person name="Facciotti M.T."/>
        </authorList>
    </citation>
    <scope>NUCLEOTIDE SEQUENCE [LARGE SCALE GENOMIC DNA]</scope>
    <source>
        <strain evidence="2">ATCC 49778 / DSM 6131 / JCM 7785 / NBRC 101032 / NCIMB 13157 / TR-1</strain>
    </source>
</reference>
<dbReference type="OrthoDB" id="191813at2157"/>
<proteinExistence type="predicted"/>
<dbReference type="RefSeq" id="WP_004594199.1">
    <property type="nucleotide sequence ID" value="NZ_AOLY01000039.1"/>
</dbReference>
<organism evidence="1 2">
    <name type="scientific">Haloarcula japonica (strain ATCC 49778 / DSM 6131 / JCM 7785 / NBRC 101032 / NCIMB 13157 / TR-1)</name>
    <dbReference type="NCBI Taxonomy" id="1227453"/>
    <lineage>
        <taxon>Archaea</taxon>
        <taxon>Methanobacteriati</taxon>
        <taxon>Methanobacteriota</taxon>
        <taxon>Stenosarchaea group</taxon>
        <taxon>Halobacteria</taxon>
        <taxon>Halobacteriales</taxon>
        <taxon>Haloarculaceae</taxon>
        <taxon>Haloarcula</taxon>
    </lineage>
</organism>
<dbReference type="eggNOG" id="arCOG06165">
    <property type="taxonomic scope" value="Archaea"/>
</dbReference>
<dbReference type="PATRIC" id="fig|1227453.3.peg.3373"/>
<dbReference type="Proteomes" id="UP000011524">
    <property type="component" value="Unassembled WGS sequence"/>
</dbReference>
<keyword evidence="2" id="KW-1185">Reference proteome</keyword>
<dbReference type="STRING" id="1227453.C444_17113"/>
<sequence length="467" mass="54847">MPIYRILSEREGVQEKGRSYKDAVIDFMEATGYMEHREAEIHPSLDDIQFRHKGSGEWVIAEAKGSKLSPNDFRSELARYYLEYTHRPKEQRFDFFIFAEELGYPQLWSDLFEKSYTDNDKIEEFLSQLEKKLDDEKLSQKIADTYVEDFETFAIDTHVHEADYLELKTVAMELQESDRFNYEPYLHSFEPIKEQHDHATNLFHVTSFPDDLYIYDTAEGIAEARYYNYNNKHYPVVPEAGKLYTLVEKDRLPGSTRHYIGSDSPDVVDFKTWIGEEDSPERTNIVRELLLGVISVSAQKNDCIVERSRGRHIYPIYDKDRHHGKRTDTQNRWLAQELSDRSEIRHRAVDIRVEKYADDFYYVLTPTQEFTWDGEEKVTGERKSELQDKFSPNRFQGQNSKQLRQIRIWPKILMLTINTGLSQWIDGDQLPAIQKIEAEQVQGLTLGIRPPKDGDEQSRIIDGVIDE</sequence>
<dbReference type="AlphaFoldDB" id="M0LAY3"/>
<evidence type="ECO:0000313" key="2">
    <source>
        <dbReference type="Proteomes" id="UP000011524"/>
    </source>
</evidence>
<gene>
    <name evidence="1" type="ORF">C444_17113</name>
</gene>
<protein>
    <submittedName>
        <fullName evidence="1">Uncharacterized protein</fullName>
    </submittedName>
</protein>
<comment type="caution">
    <text evidence="1">The sequence shown here is derived from an EMBL/GenBank/DDBJ whole genome shotgun (WGS) entry which is preliminary data.</text>
</comment>
<accession>M0LAY3</accession>
<name>M0LAY3_HALJT</name>
<dbReference type="EMBL" id="AOLY01000039">
    <property type="protein sequence ID" value="EMA29105.1"/>
    <property type="molecule type" value="Genomic_DNA"/>
</dbReference>